<dbReference type="PRINTS" id="PR00253">
    <property type="entry name" value="GABAARECEPTR"/>
</dbReference>
<evidence type="ECO:0000256" key="2">
    <source>
        <dbReference type="ARBA" id="ARBA00004236"/>
    </source>
</evidence>
<feature type="signal peptide" evidence="11">
    <location>
        <begin position="1"/>
        <end position="21"/>
    </location>
</feature>
<dbReference type="Pfam" id="PF02931">
    <property type="entry name" value="Neur_chan_LBD"/>
    <property type="match status" value="1"/>
</dbReference>
<dbReference type="CDD" id="cd18987">
    <property type="entry name" value="LGIC_ECD_anion"/>
    <property type="match status" value="1"/>
</dbReference>
<dbReference type="InterPro" id="IPR006201">
    <property type="entry name" value="Neur_channel"/>
</dbReference>
<feature type="transmembrane region" description="Helical" evidence="11">
    <location>
        <begin position="580"/>
        <end position="602"/>
    </location>
</feature>
<evidence type="ECO:0000256" key="4">
    <source>
        <dbReference type="ARBA" id="ARBA00022475"/>
    </source>
</evidence>
<evidence type="ECO:0000256" key="10">
    <source>
        <dbReference type="ARBA" id="ARBA00023303"/>
    </source>
</evidence>
<evidence type="ECO:0000313" key="15">
    <source>
        <dbReference type="WBParaSite" id="PSAMB.scaffold8330size6348.g31259.t1"/>
    </source>
</evidence>
<comment type="caution">
    <text evidence="11">Lacks conserved residue(s) required for the propagation of feature annotation.</text>
</comment>
<keyword evidence="5 11" id="KW-0812">Transmembrane</keyword>
<proteinExistence type="inferred from homology"/>
<dbReference type="SUPFAM" id="SSF90112">
    <property type="entry name" value="Neurotransmitter-gated ion-channel transmembrane pore"/>
    <property type="match status" value="1"/>
</dbReference>
<evidence type="ECO:0000256" key="8">
    <source>
        <dbReference type="ARBA" id="ARBA00023065"/>
    </source>
</evidence>
<dbReference type="InterPro" id="IPR036719">
    <property type="entry name" value="Neuro-gated_channel_TM_sf"/>
</dbReference>
<evidence type="ECO:0000256" key="7">
    <source>
        <dbReference type="ARBA" id="ARBA00022989"/>
    </source>
</evidence>
<dbReference type="GO" id="GO:0005230">
    <property type="term" value="F:extracellular ligand-gated monoatomic ion channel activity"/>
    <property type="evidence" value="ECO:0007669"/>
    <property type="project" value="InterPro"/>
</dbReference>
<dbReference type="InterPro" id="IPR006202">
    <property type="entry name" value="Neur_chan_lig-bd"/>
</dbReference>
<keyword evidence="10 11" id="KW-0407">Ion channel</keyword>
<evidence type="ECO:0000313" key="14">
    <source>
        <dbReference type="Proteomes" id="UP000887566"/>
    </source>
</evidence>
<keyword evidence="3 11" id="KW-0813">Transport</keyword>
<dbReference type="InterPro" id="IPR006028">
    <property type="entry name" value="GABAA/Glycine_rcpt"/>
</dbReference>
<dbReference type="InterPro" id="IPR006029">
    <property type="entry name" value="Neurotrans-gated_channel_TM"/>
</dbReference>
<feature type="domain" description="Neurotransmitter-gated ion-channel ligand-binding" evidence="12">
    <location>
        <begin position="380"/>
        <end position="551"/>
    </location>
</feature>
<dbReference type="CDD" id="cd19049">
    <property type="entry name" value="LGIC_TM_anion"/>
    <property type="match status" value="1"/>
</dbReference>
<dbReference type="PRINTS" id="PR00252">
    <property type="entry name" value="NRIONCHANNEL"/>
</dbReference>
<dbReference type="WBParaSite" id="PSAMB.scaffold8330size6348.g31259.t1">
    <property type="protein sequence ID" value="PSAMB.scaffold8330size6348.g31259.t1"/>
    <property type="gene ID" value="PSAMB.scaffold8330size6348.g31259"/>
</dbReference>
<dbReference type="Pfam" id="PF02932">
    <property type="entry name" value="Neur_chan_memb"/>
    <property type="match status" value="1"/>
</dbReference>
<dbReference type="InterPro" id="IPR036734">
    <property type="entry name" value="Neur_chan_lig-bd_sf"/>
</dbReference>
<evidence type="ECO:0000256" key="3">
    <source>
        <dbReference type="ARBA" id="ARBA00022448"/>
    </source>
</evidence>
<dbReference type="Gene3D" id="1.20.58.390">
    <property type="entry name" value="Neurotransmitter-gated ion-channel transmembrane domain"/>
    <property type="match status" value="1"/>
</dbReference>
<dbReference type="AlphaFoldDB" id="A0A914XKY2"/>
<protein>
    <submittedName>
        <fullName evidence="15">Uncharacterized protein</fullName>
    </submittedName>
</protein>
<evidence type="ECO:0000259" key="13">
    <source>
        <dbReference type="Pfam" id="PF02932"/>
    </source>
</evidence>
<evidence type="ECO:0000256" key="11">
    <source>
        <dbReference type="RuleBase" id="RU000687"/>
    </source>
</evidence>
<evidence type="ECO:0000256" key="5">
    <source>
        <dbReference type="ARBA" id="ARBA00022692"/>
    </source>
</evidence>
<comment type="subcellular location">
    <subcellularLocation>
        <location evidence="2">Cell membrane</location>
    </subcellularLocation>
    <subcellularLocation>
        <location evidence="1">Membrane</location>
        <topology evidence="1">Multi-pass membrane protein</topology>
    </subcellularLocation>
</comment>
<evidence type="ECO:0000256" key="6">
    <source>
        <dbReference type="ARBA" id="ARBA00022729"/>
    </source>
</evidence>
<dbReference type="InterPro" id="IPR038050">
    <property type="entry name" value="Neuro_actylchol_rec"/>
</dbReference>
<dbReference type="PANTHER" id="PTHR18945">
    <property type="entry name" value="NEUROTRANSMITTER GATED ION CHANNEL"/>
    <property type="match status" value="1"/>
</dbReference>
<reference evidence="15" key="1">
    <citation type="submission" date="2022-11" db="UniProtKB">
        <authorList>
            <consortium name="WormBaseParasite"/>
        </authorList>
    </citation>
    <scope>IDENTIFICATION</scope>
</reference>
<dbReference type="InterPro" id="IPR018000">
    <property type="entry name" value="Neurotransmitter_ion_chnl_CS"/>
</dbReference>
<feature type="transmembrane region" description="Helical" evidence="11">
    <location>
        <begin position="645"/>
        <end position="667"/>
    </location>
</feature>
<sequence>MFLTHTAHYIIILYLFTCYNCVDVTNLNGGGGGGVVKAETDEDQEILWLNTTYKAQQAGIDITTNPQCILWKQFWAAQQNVSNDEINEEEIKAEPETKRYTVFIVKTKADASKNELNVDLLKEYKTVGIWFEEICREFPRILWINTTADAKAQGLNTSFICKPYTESFDPDLQPTIDLLGESESNTSSALEPQLLRVKRELDDGEEGLFLPSASLITIFKEQGGQRKVTKEKLFPRKPSKQLNNYTEEELGWSTKPPELDLNSENPDIDPVAFINDVETARKWQFNLDPTLFKKHQKVGINLAGVCSDVVPDTVSEFDMRDFHGVKIEGPIGINMTTINMSLPELAELLRNDTEVDRLIRTYNATDRPLASSFILPTLRMNNYDARQPPALFEGQAVLVRLGIFIQSMSNFETTTMDYDTDVWLRMGWRDPRLAHGLSKPILINEETFLEKLWRPDPFFKNAKEAAFQRVTFLNFVMQIFPDGAVFFETKLYLKPSCQLVLCKYPHDKQRCSLRISSLAYTHDVVKFRWFSRAEDALRKADNVQLPELYIVGYAPKYCDGLRKTGNFSCLEAEFDLQRDIGFHLAQTYIPTALCLVFSWVAVWLPEEFVEGRVFVALTVFLTLSAESASSKEFLPKVSYITAIDIWFGFTSLFVFLTLLQTLTVIMLESASDRL</sequence>
<dbReference type="GO" id="GO:0004888">
    <property type="term" value="F:transmembrane signaling receptor activity"/>
    <property type="evidence" value="ECO:0007669"/>
    <property type="project" value="InterPro"/>
</dbReference>
<dbReference type="PROSITE" id="PS00236">
    <property type="entry name" value="NEUROTR_ION_CHANNEL"/>
    <property type="match status" value="1"/>
</dbReference>
<dbReference type="GO" id="GO:0005886">
    <property type="term" value="C:plasma membrane"/>
    <property type="evidence" value="ECO:0007669"/>
    <property type="project" value="UniProtKB-SubCell"/>
</dbReference>
<comment type="similarity">
    <text evidence="11">Belongs to the ligand-gated ion channel (TC 1.A.9) family.</text>
</comment>
<evidence type="ECO:0000256" key="9">
    <source>
        <dbReference type="ARBA" id="ARBA00023136"/>
    </source>
</evidence>
<keyword evidence="14" id="KW-1185">Reference proteome</keyword>
<dbReference type="Proteomes" id="UP000887566">
    <property type="component" value="Unplaced"/>
</dbReference>
<feature type="domain" description="Neurotransmitter-gated ion-channel transmembrane" evidence="13">
    <location>
        <begin position="587"/>
        <end position="668"/>
    </location>
</feature>
<dbReference type="SUPFAM" id="SSF63712">
    <property type="entry name" value="Nicotinic receptor ligand binding domain-like"/>
    <property type="match status" value="1"/>
</dbReference>
<keyword evidence="9 11" id="KW-0472">Membrane</keyword>
<keyword evidence="8 11" id="KW-0406">Ion transport</keyword>
<evidence type="ECO:0000259" key="12">
    <source>
        <dbReference type="Pfam" id="PF02931"/>
    </source>
</evidence>
<organism evidence="14 15">
    <name type="scientific">Plectus sambesii</name>
    <dbReference type="NCBI Taxonomy" id="2011161"/>
    <lineage>
        <taxon>Eukaryota</taxon>
        <taxon>Metazoa</taxon>
        <taxon>Ecdysozoa</taxon>
        <taxon>Nematoda</taxon>
        <taxon>Chromadorea</taxon>
        <taxon>Plectida</taxon>
        <taxon>Plectina</taxon>
        <taxon>Plectoidea</taxon>
        <taxon>Plectidae</taxon>
        <taxon>Plectus</taxon>
    </lineage>
</organism>
<dbReference type="Gene3D" id="2.70.170.10">
    <property type="entry name" value="Neurotransmitter-gated ion-channel ligand-binding domain"/>
    <property type="match status" value="1"/>
</dbReference>
<keyword evidence="6 11" id="KW-0732">Signal</keyword>
<feature type="chain" id="PRO_5038169313" evidence="11">
    <location>
        <begin position="22"/>
        <end position="674"/>
    </location>
</feature>
<name>A0A914XKY2_9BILA</name>
<keyword evidence="7 11" id="KW-1133">Transmembrane helix</keyword>
<feature type="transmembrane region" description="Helical" evidence="11">
    <location>
        <begin position="609"/>
        <end position="625"/>
    </location>
</feature>
<evidence type="ECO:0000256" key="1">
    <source>
        <dbReference type="ARBA" id="ARBA00004141"/>
    </source>
</evidence>
<keyword evidence="4" id="KW-1003">Cell membrane</keyword>
<accession>A0A914XKY2</accession>